<evidence type="ECO:0000313" key="2">
    <source>
        <dbReference type="EMBL" id="PJZ53480.1"/>
    </source>
</evidence>
<protein>
    <recommendedName>
        <fullName evidence="6">Glycosyltransferase RgtA/B/C/D-like domain-containing protein</fullName>
    </recommendedName>
</protein>
<organism evidence="2 5">
    <name type="scientific">Leptospira adleri</name>
    <dbReference type="NCBI Taxonomy" id="2023186"/>
    <lineage>
        <taxon>Bacteria</taxon>
        <taxon>Pseudomonadati</taxon>
        <taxon>Spirochaetota</taxon>
        <taxon>Spirochaetia</taxon>
        <taxon>Leptospirales</taxon>
        <taxon>Leptospiraceae</taxon>
        <taxon>Leptospira</taxon>
    </lineage>
</organism>
<feature type="transmembrane region" description="Helical" evidence="1">
    <location>
        <begin position="158"/>
        <end position="175"/>
    </location>
</feature>
<gene>
    <name evidence="3" type="ORF">CH376_05225</name>
    <name evidence="2" type="ORF">CH380_09865</name>
</gene>
<dbReference type="EMBL" id="NPDV01000007">
    <property type="protein sequence ID" value="PJZ53480.1"/>
    <property type="molecule type" value="Genomic_DNA"/>
</dbReference>
<feature type="transmembrane region" description="Helical" evidence="1">
    <location>
        <begin position="131"/>
        <end position="152"/>
    </location>
</feature>
<evidence type="ECO:0008006" key="6">
    <source>
        <dbReference type="Google" id="ProtNLM"/>
    </source>
</evidence>
<name>A0A2M9YPQ8_9LEPT</name>
<dbReference type="EMBL" id="NPDU01000009">
    <property type="protein sequence ID" value="PJZ63065.1"/>
    <property type="molecule type" value="Genomic_DNA"/>
</dbReference>
<feature type="transmembrane region" description="Helical" evidence="1">
    <location>
        <begin position="365"/>
        <end position="382"/>
    </location>
</feature>
<evidence type="ECO:0000313" key="4">
    <source>
        <dbReference type="Proteomes" id="UP000232149"/>
    </source>
</evidence>
<feature type="transmembrane region" description="Helical" evidence="1">
    <location>
        <begin position="312"/>
        <end position="329"/>
    </location>
</feature>
<dbReference type="Proteomes" id="UP000232188">
    <property type="component" value="Unassembled WGS sequence"/>
</dbReference>
<dbReference type="Proteomes" id="UP000232149">
    <property type="component" value="Unassembled WGS sequence"/>
</dbReference>
<accession>A0A2M9YPQ8</accession>
<proteinExistence type="predicted"/>
<sequence>MDLKNKISESLLKNRFFFPILSGLATLIVFKIVLGFFPEELYVDRDDGIITLSHAKNWIDFGFIGVNPSGELIEGYSSPLEFLIFAFVYKITGIHYSIFFILQWWSTTFLLGVVVYELLKGVRETSDRENFGFTFLTVLLLSASFTFLAWHASGMENPWMHLLYTAYLLILYRIANGKEVSLIGASLLLFAGTLVRIESVFHLFFISVVFLFISFRNRISWKKTLPVWIAGGLWLVFFGIRFLYFGKIFPNTSTAQELSLGENFLNLIRLSPALSKNWEIFKFGFKQNLVLLVPASLFLLFFRKINDRERSFVILAVSLVLPGLLHPFIFGNYRLDPARPMTWLAVLGAVMFVVRAGAITEKKKYLILPLVVLAGFLAYKNYKHKSYDLCCSSRIFEERRTQISEIAKGEGIVRPLVAIADLGALSFYKEFNIFDLGYLGNRYLAANKKNPDRVVSYIDINRPDILEIHFPWSCEYSKFLNRPEFSKDYKLVVANSEKTPISVCPDGGRIFAGIYLNRSMEKNSDSIDREIYSIFVKDSSLKNLKSQIALCNSKKERCLPLVRNIYRFLNEWKVNLKSSDWTEVSSEIRSPEVRNYVRIIWNRDSPSETIVDGLISSLK</sequence>
<dbReference type="RefSeq" id="WP_100785572.1">
    <property type="nucleotide sequence ID" value="NZ_NPDU01000009.1"/>
</dbReference>
<evidence type="ECO:0000313" key="3">
    <source>
        <dbReference type="EMBL" id="PJZ63065.1"/>
    </source>
</evidence>
<keyword evidence="1" id="KW-1133">Transmembrane helix</keyword>
<feature type="transmembrane region" description="Helical" evidence="1">
    <location>
        <begin position="341"/>
        <end position="358"/>
    </location>
</feature>
<reference evidence="4 5" key="1">
    <citation type="submission" date="2017-07" db="EMBL/GenBank/DDBJ databases">
        <title>Leptospira spp. isolated from tropical soils.</title>
        <authorList>
            <person name="Thibeaux R."/>
            <person name="Iraola G."/>
            <person name="Ferres I."/>
            <person name="Bierque E."/>
            <person name="Girault D."/>
            <person name="Soupe-Gilbert M.-E."/>
            <person name="Picardeau M."/>
            <person name="Goarant C."/>
        </authorList>
    </citation>
    <scope>NUCLEOTIDE SEQUENCE [LARGE SCALE GENOMIC DNA]</scope>
    <source>
        <strain evidence="2 5">FH2-B-C1</strain>
        <strain evidence="3 4">FH2-B-D1</strain>
    </source>
</reference>
<feature type="transmembrane region" description="Helical" evidence="1">
    <location>
        <begin position="225"/>
        <end position="244"/>
    </location>
</feature>
<feature type="transmembrane region" description="Helical" evidence="1">
    <location>
        <begin position="187"/>
        <end position="213"/>
    </location>
</feature>
<feature type="transmembrane region" description="Helical" evidence="1">
    <location>
        <begin position="94"/>
        <end position="119"/>
    </location>
</feature>
<dbReference type="AlphaFoldDB" id="A0A2M9YPQ8"/>
<evidence type="ECO:0000313" key="5">
    <source>
        <dbReference type="Proteomes" id="UP000232188"/>
    </source>
</evidence>
<keyword evidence="1" id="KW-0812">Transmembrane</keyword>
<evidence type="ECO:0000256" key="1">
    <source>
        <dbReference type="SAM" id="Phobius"/>
    </source>
</evidence>
<feature type="transmembrane region" description="Helical" evidence="1">
    <location>
        <begin position="16"/>
        <end position="37"/>
    </location>
</feature>
<keyword evidence="1" id="KW-0472">Membrane</keyword>
<comment type="caution">
    <text evidence="2">The sequence shown here is derived from an EMBL/GenBank/DDBJ whole genome shotgun (WGS) entry which is preliminary data.</text>
</comment>
<keyword evidence="4" id="KW-1185">Reference proteome</keyword>